<dbReference type="Proteomes" id="UP000823915">
    <property type="component" value="Unassembled WGS sequence"/>
</dbReference>
<organism evidence="1 2">
    <name type="scientific">Candidatus Acutalibacter pullistercoris</name>
    <dbReference type="NCBI Taxonomy" id="2838418"/>
    <lineage>
        <taxon>Bacteria</taxon>
        <taxon>Bacillati</taxon>
        <taxon>Bacillota</taxon>
        <taxon>Clostridia</taxon>
        <taxon>Eubacteriales</taxon>
        <taxon>Acutalibacteraceae</taxon>
        <taxon>Acutalibacter</taxon>
    </lineage>
</organism>
<dbReference type="EMBL" id="DXDU01000080">
    <property type="protein sequence ID" value="HIY26501.1"/>
    <property type="molecule type" value="Genomic_DNA"/>
</dbReference>
<reference evidence="1" key="1">
    <citation type="journal article" date="2021" name="PeerJ">
        <title>Extensive microbial diversity within the chicken gut microbiome revealed by metagenomics and culture.</title>
        <authorList>
            <person name="Gilroy R."/>
            <person name="Ravi A."/>
            <person name="Getino M."/>
            <person name="Pursley I."/>
            <person name="Horton D.L."/>
            <person name="Alikhan N.F."/>
            <person name="Baker D."/>
            <person name="Gharbi K."/>
            <person name="Hall N."/>
            <person name="Watson M."/>
            <person name="Adriaenssens E.M."/>
            <person name="Foster-Nyarko E."/>
            <person name="Jarju S."/>
            <person name="Secka A."/>
            <person name="Antonio M."/>
            <person name="Oren A."/>
            <person name="Chaudhuri R.R."/>
            <person name="La Ragione R."/>
            <person name="Hildebrand F."/>
            <person name="Pallen M.J."/>
        </authorList>
    </citation>
    <scope>NUCLEOTIDE SEQUENCE</scope>
    <source>
        <strain evidence="1">1282</strain>
    </source>
</reference>
<gene>
    <name evidence="1" type="ORF">H9838_04915</name>
</gene>
<reference evidence="1" key="2">
    <citation type="submission" date="2021-04" db="EMBL/GenBank/DDBJ databases">
        <authorList>
            <person name="Gilroy R."/>
        </authorList>
    </citation>
    <scope>NUCLEOTIDE SEQUENCE</scope>
    <source>
        <strain evidence="1">1282</strain>
    </source>
</reference>
<evidence type="ECO:0000313" key="1">
    <source>
        <dbReference type="EMBL" id="HIY26501.1"/>
    </source>
</evidence>
<proteinExistence type="predicted"/>
<sequence length="367" mass="42052">MGREKALFVVNSVYQLLTAVHLRRCLPEGWEGELLLTDLLPEHQALACRGEETGVFSRVLLGKARELQGRCHLNRPQELEEVFGEGEKALLAAVDGELGDYSQVYFANCDALTRLLACRYYHSPTRFFWFEDGFSSYVIDYLREDRAAANRHREGRKLRDKLHAALLYRPDYALRGDGVRNLPLPPLPAGDLALLEILDHLFQYRPLDIPEDVVFLEQSFRAENIPCNDLELMEMCRQALGPGRFLVKPHPRNGENLAAEKGLSRPWKDSVPWELYLLHGDCREKTVVTVCSNGALTGRLALCPPSGERTVLLYRLFEGKILWKEDALLRQYLERFRREFQGRGVLVPQTRAQLEDLWDKEAMACGR</sequence>
<name>A0A9D2C0Y8_9FIRM</name>
<evidence type="ECO:0000313" key="2">
    <source>
        <dbReference type="Proteomes" id="UP000823915"/>
    </source>
</evidence>
<dbReference type="AlphaFoldDB" id="A0A9D2C0Y8"/>
<comment type="caution">
    <text evidence="1">The sequence shown here is derived from an EMBL/GenBank/DDBJ whole genome shotgun (WGS) entry which is preliminary data.</text>
</comment>
<accession>A0A9D2C0Y8</accession>
<protein>
    <submittedName>
        <fullName evidence="1">Uncharacterized protein</fullName>
    </submittedName>
</protein>